<reference evidence="1" key="1">
    <citation type="journal article" date="2023" name="Insect Mol. Biol.">
        <title>Genome sequencing provides insights into the evolution of gene families encoding plant cell wall-degrading enzymes in longhorned beetles.</title>
        <authorList>
            <person name="Shin N.R."/>
            <person name="Okamura Y."/>
            <person name="Kirsch R."/>
            <person name="Pauchet Y."/>
        </authorList>
    </citation>
    <scope>NUCLEOTIDE SEQUENCE</scope>
    <source>
        <strain evidence="1">AMC_N1</strain>
    </source>
</reference>
<evidence type="ECO:0000313" key="2">
    <source>
        <dbReference type="Proteomes" id="UP001162162"/>
    </source>
</evidence>
<accession>A0AAV8YV08</accession>
<sequence length="293" mass="33206">MFDIIQCFALQFVLYEIMIFEKALLGRKFGRDDSSVTKAPVEMAITPRAIIRADSNPACGNWPQAGFKSQGLVVCPKSFPCVFFLYTLRGRMSISAIILYNADNDEKLDNNDNNNLLFIIKDSYGHGKCYRGCFGPVWKVRIYNAHSNGYVHVEGNAVVATYTGNGTVYKISKGANFYLYDANAAKFICWSNRKKVRKPTLIARKHKKVIRTPAIFLCFSSANAFSSDEENISHSQCACVNFEIWFPQTNIIEAHMSIFYRIHKPVMLVDTSLLTYATSRFGIYSIYTSNDNF</sequence>
<dbReference type="AlphaFoldDB" id="A0AAV8YV08"/>
<protein>
    <submittedName>
        <fullName evidence="1">Uncharacterized protein</fullName>
    </submittedName>
</protein>
<name>A0AAV8YV08_9CUCU</name>
<organism evidence="1 2">
    <name type="scientific">Aromia moschata</name>
    <dbReference type="NCBI Taxonomy" id="1265417"/>
    <lineage>
        <taxon>Eukaryota</taxon>
        <taxon>Metazoa</taxon>
        <taxon>Ecdysozoa</taxon>
        <taxon>Arthropoda</taxon>
        <taxon>Hexapoda</taxon>
        <taxon>Insecta</taxon>
        <taxon>Pterygota</taxon>
        <taxon>Neoptera</taxon>
        <taxon>Endopterygota</taxon>
        <taxon>Coleoptera</taxon>
        <taxon>Polyphaga</taxon>
        <taxon>Cucujiformia</taxon>
        <taxon>Chrysomeloidea</taxon>
        <taxon>Cerambycidae</taxon>
        <taxon>Cerambycinae</taxon>
        <taxon>Callichromatini</taxon>
        <taxon>Aromia</taxon>
    </lineage>
</organism>
<dbReference type="EMBL" id="JAPWTK010000043">
    <property type="protein sequence ID" value="KAJ8954826.1"/>
    <property type="molecule type" value="Genomic_DNA"/>
</dbReference>
<proteinExistence type="predicted"/>
<comment type="caution">
    <text evidence="1">The sequence shown here is derived from an EMBL/GenBank/DDBJ whole genome shotgun (WGS) entry which is preliminary data.</text>
</comment>
<keyword evidence="2" id="KW-1185">Reference proteome</keyword>
<gene>
    <name evidence="1" type="ORF">NQ318_023383</name>
</gene>
<evidence type="ECO:0000313" key="1">
    <source>
        <dbReference type="EMBL" id="KAJ8954826.1"/>
    </source>
</evidence>
<dbReference type="Proteomes" id="UP001162162">
    <property type="component" value="Unassembled WGS sequence"/>
</dbReference>